<proteinExistence type="predicted"/>
<feature type="transmembrane region" description="Helical" evidence="1">
    <location>
        <begin position="166"/>
        <end position="184"/>
    </location>
</feature>
<evidence type="ECO:0008006" key="4">
    <source>
        <dbReference type="Google" id="ProtNLM"/>
    </source>
</evidence>
<feature type="transmembrane region" description="Helical" evidence="1">
    <location>
        <begin position="59"/>
        <end position="78"/>
    </location>
</feature>
<feature type="transmembrane region" description="Helical" evidence="1">
    <location>
        <begin position="90"/>
        <end position="111"/>
    </location>
</feature>
<accession>A0ABS0F4M9</accession>
<comment type="caution">
    <text evidence="2">The sequence shown here is derived from an EMBL/GenBank/DDBJ whole genome shotgun (WGS) entry which is preliminary data.</text>
</comment>
<dbReference type="Proteomes" id="UP000642910">
    <property type="component" value="Unassembled WGS sequence"/>
</dbReference>
<gene>
    <name evidence="2" type="ORF">IW967_10165</name>
</gene>
<protein>
    <recommendedName>
        <fullName evidence="4">ABC-2 type transport system permease protein</fullName>
    </recommendedName>
</protein>
<name>A0ABS0F4M9_9BACL</name>
<feature type="transmembrane region" description="Helical" evidence="1">
    <location>
        <begin position="21"/>
        <end position="39"/>
    </location>
</feature>
<keyword evidence="1" id="KW-1133">Transmembrane helix</keyword>
<keyword evidence="1" id="KW-0472">Membrane</keyword>
<dbReference type="EMBL" id="JADPKZ010000042">
    <property type="protein sequence ID" value="MBF8378224.1"/>
    <property type="molecule type" value="Genomic_DNA"/>
</dbReference>
<keyword evidence="3" id="KW-1185">Reference proteome</keyword>
<keyword evidence="1" id="KW-0812">Transmembrane</keyword>
<reference evidence="2 3" key="1">
    <citation type="submission" date="2020-11" db="EMBL/GenBank/DDBJ databases">
        <title>Genomic insight of Alicyclobacillus mali FL 18 reveals a new arsenic-resistant strain, with potential in environmental biotechnology.</title>
        <authorList>
            <person name="Fiorentino G."/>
            <person name="Gallo G."/>
            <person name="Aulitto M."/>
        </authorList>
    </citation>
    <scope>NUCLEOTIDE SEQUENCE [LARGE SCALE GENOMIC DNA]</scope>
    <source>
        <strain evidence="2 3">FL 18</strain>
    </source>
</reference>
<evidence type="ECO:0000313" key="2">
    <source>
        <dbReference type="EMBL" id="MBF8378224.1"/>
    </source>
</evidence>
<evidence type="ECO:0000256" key="1">
    <source>
        <dbReference type="SAM" id="Phobius"/>
    </source>
</evidence>
<evidence type="ECO:0000313" key="3">
    <source>
        <dbReference type="Proteomes" id="UP000642910"/>
    </source>
</evidence>
<sequence>MLFRQTYEYFVLFNKVAFSNRLGFLWMLVLPAAVFIAQHASWFAHKPTIPTYDASLAGWWGYVVLGSSVNGVGLSLLQMRESGFLKMFRFVGGHAYTVAAGQIASMLFYTLVNVTLLTAATSPMSPVPFFALWPIAMLACTISFIPVAIFFCLIPSLPVRVQSISPLLNVLIAPLVYLAFVDGYRSFPITREILDTLNPIVFVMRLTSALFTVTGLGSSMHADTLPVIAVGVFYLMIGLIGLRSIRVISTVLRT</sequence>
<organism evidence="2 3">
    <name type="scientific">Alicyclobacillus mali</name>
    <name type="common">ex Roth et al. 2021</name>
    <dbReference type="NCBI Taxonomy" id="1123961"/>
    <lineage>
        <taxon>Bacteria</taxon>
        <taxon>Bacillati</taxon>
        <taxon>Bacillota</taxon>
        <taxon>Bacilli</taxon>
        <taxon>Bacillales</taxon>
        <taxon>Alicyclobacillaceae</taxon>
        <taxon>Alicyclobacillus</taxon>
    </lineage>
</organism>
<feature type="transmembrane region" description="Helical" evidence="1">
    <location>
        <begin position="131"/>
        <end position="154"/>
    </location>
</feature>
<dbReference type="RefSeq" id="WP_067849569.1">
    <property type="nucleotide sequence ID" value="NZ_JADPKZ010000042.1"/>
</dbReference>
<feature type="transmembrane region" description="Helical" evidence="1">
    <location>
        <begin position="224"/>
        <end position="245"/>
    </location>
</feature>